<dbReference type="Pfam" id="PF03600">
    <property type="entry name" value="CitMHS"/>
    <property type="match status" value="1"/>
</dbReference>
<comment type="similarity">
    <text evidence="7">Belongs to the VAM6/VPS39 family.</text>
</comment>
<dbReference type="GO" id="GO:0000329">
    <property type="term" value="C:fungal-type vacuole membrane"/>
    <property type="evidence" value="ECO:0007669"/>
    <property type="project" value="TreeGrafter"/>
</dbReference>
<evidence type="ECO:0000256" key="5">
    <source>
        <dbReference type="ARBA" id="ARBA00022989"/>
    </source>
</evidence>
<feature type="transmembrane region" description="Helical" evidence="10">
    <location>
        <begin position="882"/>
        <end position="901"/>
    </location>
</feature>
<dbReference type="PANTHER" id="PTHR12894">
    <property type="entry name" value="CNH DOMAIN CONTAINING"/>
    <property type="match status" value="1"/>
</dbReference>
<dbReference type="Pfam" id="PF23556">
    <property type="entry name" value="TPR_Vps41"/>
    <property type="match status" value="1"/>
</dbReference>
<evidence type="ECO:0008006" key="15">
    <source>
        <dbReference type="Google" id="ProtNLM"/>
    </source>
</evidence>
<dbReference type="Pfam" id="PF00780">
    <property type="entry name" value="CNH"/>
    <property type="match status" value="1"/>
</dbReference>
<feature type="region of interest" description="Disordered" evidence="9">
    <location>
        <begin position="88"/>
        <end position="184"/>
    </location>
</feature>
<feature type="region of interest" description="Disordered" evidence="9">
    <location>
        <begin position="30"/>
        <end position="55"/>
    </location>
</feature>
<feature type="transmembrane region" description="Helical" evidence="10">
    <location>
        <begin position="829"/>
        <end position="847"/>
    </location>
</feature>
<evidence type="ECO:0000256" key="7">
    <source>
        <dbReference type="ARBA" id="ARBA00038201"/>
    </source>
</evidence>
<feature type="region of interest" description="Disordered" evidence="9">
    <location>
        <begin position="1"/>
        <end position="20"/>
    </location>
</feature>
<dbReference type="InterPro" id="IPR000547">
    <property type="entry name" value="Clathrin_H-chain/VPS_repeat"/>
</dbReference>
<evidence type="ECO:0000256" key="2">
    <source>
        <dbReference type="ARBA" id="ARBA00004184"/>
    </source>
</evidence>
<feature type="repeat" description="CHCR" evidence="8">
    <location>
        <begin position="1784"/>
        <end position="1941"/>
    </location>
</feature>
<gene>
    <name evidence="13" type="ORF">PCL_04816</name>
</gene>
<dbReference type="GO" id="GO:0055085">
    <property type="term" value="P:transmembrane transport"/>
    <property type="evidence" value="ECO:0007669"/>
    <property type="project" value="InterPro"/>
</dbReference>
<dbReference type="InterPro" id="IPR004680">
    <property type="entry name" value="Cit_transptr-like_dom"/>
</dbReference>
<dbReference type="InterPro" id="IPR019452">
    <property type="entry name" value="VPS39/TGF_beta_rcpt-assoc_1"/>
</dbReference>
<dbReference type="InterPro" id="IPR004331">
    <property type="entry name" value="SPX_dom"/>
</dbReference>
<protein>
    <recommendedName>
        <fullName evidence="15">SPX domain-containing protein</fullName>
    </recommendedName>
</protein>
<dbReference type="InterPro" id="IPR032914">
    <property type="entry name" value="Vam6/VPS39/TRAP1"/>
</dbReference>
<proteinExistence type="inferred from homology"/>
<dbReference type="PANTHER" id="PTHR12894:SF49">
    <property type="entry name" value="VAM6_VPS39-LIKE PROTEIN"/>
    <property type="match status" value="1"/>
</dbReference>
<name>A0A2U3DWP4_PURLI</name>
<reference evidence="13 14" key="1">
    <citation type="journal article" date="2016" name="Front. Microbiol.">
        <title>Genome and transcriptome sequences reveal the specific parasitism of the nematophagous Purpureocillium lilacinum 36-1.</title>
        <authorList>
            <person name="Xie J."/>
            <person name="Li S."/>
            <person name="Mo C."/>
            <person name="Xiao X."/>
            <person name="Peng D."/>
            <person name="Wang G."/>
            <person name="Xiao Y."/>
        </authorList>
    </citation>
    <scope>NUCLEOTIDE SEQUENCE [LARGE SCALE GENOMIC DNA]</scope>
    <source>
        <strain evidence="13 14">36-1</strain>
    </source>
</reference>
<sequence>MPEAIYPAQPRGHGSWVVSPARSRREWLQKEGTEWDGGDSPGHAARQASRQCGDGGSAKLTCHHLHFMAAADKALPFLINNLASADCKTSTSSCDSPPPTIPPPASLENPSSIAGPPTPSAVASKRTSTGAHRERGGGSAQSSSTHRESDTSLAHPQDPAGSYELSDYSVIQHRKAADERDRRRREKRADKLQWLEEQDEMKFSHSIQFNAVPDWSSHYIAYSNLKKLIYHLEKSVHQSRAAGDAEQRPLILNEEPEEVFSRALGVELEKICSFYVAKEGELLDEVAQLTRDVGERPSTEVAAPLRRLSSAEAQRGNGHRRPSSSIGPVSDDEYGMEDSDDDETTGLTKARSSTGRRRTIANIGHHQDLAASSEFGRSTRRYSTTYDDYGDQSVFAMGLYSSGIMLKKRIISLYVQLCELKSYAQLNKTGFSKVLKKFDKILDKELKAEYMRTHVDTAYPFKDETRKVLEENIAKMESAYADVVTGGDHDLARKDLRSHLREHVVWERNTVWRDLIGIERRGEAARLGQSLLGQDPSAVQKRLQGDDDKGPAATQIRTPLGRLSLPAWLASGSMLTLFISFAVFFTILFVPMMKKAEQQNCLAMLVFVSMLWATETIPLFVTSLLIPFLSVVLRVVRDEGPGTHHKRLSSKEATEAIFASMWTPVIMLLLGGFTLAAALSKCKIDKRLATLILSKAGTQPRTVLVANMFVAAFASMLISNVAAPVLCYSIIEPMLRTLPSDSDMSKAVIIGIALASNIGGMLSPIASPQNVVAMGIMKPEPTWLQWFFIVIPVGVVSIVSIWILLLVTFQPGKGTSIAPIRPLKEKFTGIQWFVTIVAITTIALWCGSHQMEGIFGDMGVIAIIPIVLFFGIGILTKEDFNNFPWTIIILAAGGLSLGKAVRSSGLLHTLAELVSREVEGMGLYGVLVVFSTLILVIATFISHTVAALIFLPLVFDVGVAMDQPHPNLLVMGGVLMCSAAMGLPTSGFPNMTAIMKEDAAGQRYLRVKHFISRGVPSSIITLVVVLTLGYGIMEVAVDTASSWPASAMLSAFTARPIIEFRQRDKSKIETILAYGDRILVGLNSGALRVYRLNELPPASDEPPASAQAADSTGDSPQNGDRPTSRSGKPTDLLREVEKFSTRAIEQLAIIKEANTIVSLSNYSVSLYDWQTYQLIETLGRSKNASCFAVTSNIVKDPDTGIPEIISRLAVAVKRRLLLWSWHESELSDDVGEVVLSESIRSITWANATKLVCGMNGGYVLVDAITHEIEDIVSPGTVGGASQGSRFGAVSSASMGYMGLGGYMPRPLAAKLADGELLLAKDINTMFVNDQGKPLERRQIPWLSAPESIGYSYPYIVALQPPSKGSLEVRNPDTLSLLQSMSLPGAAQLHFPPPTVSLAHAGKGFHISSDRCVWKMDATDYDSQVEELVEKGKFDEAISVLNMLEDALLKNKTETLREVKMLKAEMLFAKKKYRQAMDLMNEDDVHAPPERVLRLYPPQIAGDLSRWAHIQDDKDADEEPAKKAGGTRPSSPDGDAEQAAQPMVGGFAKLFRGAHKKNVSDAASVTSARKDATEEDDTESAKESPAEDKPLEGKDLTKAVLELNSYLAGTRARLQRVIDPVTGKLKPRTDQGTSAEEAAERFLRTTQDESEQKLEEELRNTFRLVDTTLFRAYMFSQPSLAGSLFRIPNFCDPDVVNERLLEHSRYNELVDFFYGKKLHKEALDLLRRFGSTTKPDEAAPTLHGPDRTIQYLQNLPPSEIGLILEYAGWTLKSNPDYAMEIFTGDTENAETLPRERVIAFLRDIDTKLERQYLEHIINELDDMTADFHNRLVELYVKNLTGMGKGEEFDALMDKFIKFLRDSRQVYGLTRAFSQIPKDDPSFYEAQAVVLSNMGSHRQALDIFVFKMKDYSKAEEYCNRVHKQQDAAATSTESSEKSDDTGDSTKSIYHILLSLYLKPPPPHEPQLEPALDLLSKHGSRLPATSTLGLIPDELPVGALEAYFRGRIRSANSLVNESRIVAGLRKAEFISTAARLHLGDDVDGGQGGRNRHVTITDERHCVVCHKKLGGGMRIGGSVVAVLPDNTVVHYGCLSRATGQKADSTRAPSWGRGF</sequence>
<keyword evidence="4 10" id="KW-0812">Transmembrane</keyword>
<feature type="transmembrane region" description="Helical" evidence="10">
    <location>
        <begin position="704"/>
        <end position="731"/>
    </location>
</feature>
<feature type="compositionally biased region" description="Acidic residues" evidence="9">
    <location>
        <begin position="330"/>
        <end position="344"/>
    </location>
</feature>
<feature type="domain" description="CNH" evidence="11">
    <location>
        <begin position="1065"/>
        <end position="1395"/>
    </location>
</feature>
<feature type="region of interest" description="Disordered" evidence="9">
    <location>
        <begin position="1097"/>
        <end position="1132"/>
    </location>
</feature>
<feature type="transmembrane region" description="Helical" evidence="10">
    <location>
        <begin position="1010"/>
        <end position="1033"/>
    </location>
</feature>
<evidence type="ECO:0000259" key="12">
    <source>
        <dbReference type="PROSITE" id="PS51382"/>
    </source>
</evidence>
<comment type="subcellular location">
    <subcellularLocation>
        <location evidence="2">Endomembrane system</location>
        <topology evidence="2">Peripheral membrane protein</topology>
    </subcellularLocation>
    <subcellularLocation>
        <location evidence="1">Membrane</location>
        <topology evidence="1">Multi-pass membrane protein</topology>
    </subcellularLocation>
</comment>
<dbReference type="Proteomes" id="UP000245956">
    <property type="component" value="Unassembled WGS sequence"/>
</dbReference>
<dbReference type="PROSITE" id="PS50236">
    <property type="entry name" value="CHCR"/>
    <property type="match status" value="1"/>
</dbReference>
<keyword evidence="5 10" id="KW-1133">Transmembrane helix</keyword>
<dbReference type="GO" id="GO:0034058">
    <property type="term" value="P:endosomal vesicle fusion"/>
    <property type="evidence" value="ECO:0007669"/>
    <property type="project" value="TreeGrafter"/>
</dbReference>
<evidence type="ECO:0000256" key="1">
    <source>
        <dbReference type="ARBA" id="ARBA00004141"/>
    </source>
</evidence>
<dbReference type="PROSITE" id="PS51382">
    <property type="entry name" value="SPX"/>
    <property type="match status" value="1"/>
</dbReference>
<dbReference type="EMBL" id="LCWV01000023">
    <property type="protein sequence ID" value="PWI66678.1"/>
    <property type="molecule type" value="Genomic_DNA"/>
</dbReference>
<feature type="compositionally biased region" description="Polar residues" evidence="9">
    <location>
        <begin position="1108"/>
        <end position="1127"/>
    </location>
</feature>
<evidence type="ECO:0000256" key="9">
    <source>
        <dbReference type="SAM" id="MobiDB-lite"/>
    </source>
</evidence>
<dbReference type="Pfam" id="PF10367">
    <property type="entry name" value="zf-Vps39_C"/>
    <property type="match status" value="1"/>
</dbReference>
<feature type="transmembrane region" description="Helical" evidence="10">
    <location>
        <begin position="967"/>
        <end position="989"/>
    </location>
</feature>
<evidence type="ECO:0000256" key="6">
    <source>
        <dbReference type="ARBA" id="ARBA00023136"/>
    </source>
</evidence>
<evidence type="ECO:0000313" key="13">
    <source>
        <dbReference type="EMBL" id="PWI66678.1"/>
    </source>
</evidence>
<feature type="transmembrane region" description="Helical" evidence="10">
    <location>
        <begin position="786"/>
        <end position="809"/>
    </location>
</feature>
<feature type="region of interest" description="Disordered" evidence="9">
    <location>
        <begin position="1920"/>
        <end position="1941"/>
    </location>
</feature>
<feature type="compositionally biased region" description="Basic and acidic residues" evidence="9">
    <location>
        <begin position="175"/>
        <end position="184"/>
    </location>
</feature>
<feature type="region of interest" description="Disordered" evidence="9">
    <location>
        <begin position="292"/>
        <end position="363"/>
    </location>
</feature>
<feature type="transmembrane region" description="Helical" evidence="10">
    <location>
        <begin position="854"/>
        <end position="876"/>
    </location>
</feature>
<dbReference type="InterPro" id="IPR001180">
    <property type="entry name" value="CNH_dom"/>
</dbReference>
<dbReference type="Pfam" id="PF10366">
    <property type="entry name" value="Vps39_1"/>
    <property type="match status" value="1"/>
</dbReference>
<evidence type="ECO:0000259" key="11">
    <source>
        <dbReference type="PROSITE" id="PS50219"/>
    </source>
</evidence>
<evidence type="ECO:0000256" key="10">
    <source>
        <dbReference type="SAM" id="Phobius"/>
    </source>
</evidence>
<keyword evidence="3" id="KW-0813">Transport</keyword>
<feature type="transmembrane region" description="Helical" evidence="10">
    <location>
        <begin position="922"/>
        <end position="955"/>
    </location>
</feature>
<dbReference type="CDD" id="cd14478">
    <property type="entry name" value="SPX_PHO87_PHO90_like"/>
    <property type="match status" value="1"/>
</dbReference>
<dbReference type="GO" id="GO:0012505">
    <property type="term" value="C:endomembrane system"/>
    <property type="evidence" value="ECO:0007669"/>
    <property type="project" value="UniProtKB-SubCell"/>
</dbReference>
<feature type="compositionally biased region" description="Pro residues" evidence="9">
    <location>
        <begin position="96"/>
        <end position="105"/>
    </location>
</feature>
<feature type="region of interest" description="Disordered" evidence="9">
    <location>
        <begin position="1557"/>
        <end position="1592"/>
    </location>
</feature>
<evidence type="ECO:0000256" key="4">
    <source>
        <dbReference type="ARBA" id="ARBA00022692"/>
    </source>
</evidence>
<feature type="transmembrane region" description="Helical" evidence="10">
    <location>
        <begin position="602"/>
        <end position="629"/>
    </location>
</feature>
<feature type="transmembrane region" description="Helical" evidence="10">
    <location>
        <begin position="656"/>
        <end position="679"/>
    </location>
</feature>
<evidence type="ECO:0000256" key="8">
    <source>
        <dbReference type="PROSITE-ProRule" id="PRU01006"/>
    </source>
</evidence>
<feature type="transmembrane region" description="Helical" evidence="10">
    <location>
        <begin position="747"/>
        <end position="766"/>
    </location>
</feature>
<evidence type="ECO:0000256" key="3">
    <source>
        <dbReference type="ARBA" id="ARBA00022448"/>
    </source>
</evidence>
<organism evidence="13 14">
    <name type="scientific">Purpureocillium lilacinum</name>
    <name type="common">Paecilomyces lilacinus</name>
    <dbReference type="NCBI Taxonomy" id="33203"/>
    <lineage>
        <taxon>Eukaryota</taxon>
        <taxon>Fungi</taxon>
        <taxon>Dikarya</taxon>
        <taxon>Ascomycota</taxon>
        <taxon>Pezizomycotina</taxon>
        <taxon>Sordariomycetes</taxon>
        <taxon>Hypocreomycetidae</taxon>
        <taxon>Hypocreales</taxon>
        <taxon>Ophiocordycipitaceae</taxon>
        <taxon>Purpureocillium</taxon>
    </lineage>
</organism>
<evidence type="ECO:0000313" key="14">
    <source>
        <dbReference type="Proteomes" id="UP000245956"/>
    </source>
</evidence>
<feature type="region of interest" description="Disordered" evidence="9">
    <location>
        <begin position="1512"/>
        <end position="1538"/>
    </location>
</feature>
<feature type="domain" description="SPX" evidence="12">
    <location>
        <begin position="201"/>
        <end position="452"/>
    </location>
</feature>
<dbReference type="GO" id="GO:0006886">
    <property type="term" value="P:intracellular protein transport"/>
    <property type="evidence" value="ECO:0007669"/>
    <property type="project" value="UniProtKB-UniRule"/>
</dbReference>
<dbReference type="PROSITE" id="PS50219">
    <property type="entry name" value="CNH"/>
    <property type="match status" value="1"/>
</dbReference>
<keyword evidence="6 10" id="KW-0472">Membrane</keyword>
<feature type="transmembrane region" description="Helical" evidence="10">
    <location>
        <begin position="567"/>
        <end position="590"/>
    </location>
</feature>
<dbReference type="InterPro" id="IPR019453">
    <property type="entry name" value="VPS39/TGFA1_Znf"/>
</dbReference>
<feature type="compositionally biased region" description="Basic and acidic residues" evidence="9">
    <location>
        <begin position="1578"/>
        <end position="1592"/>
    </location>
</feature>
<dbReference type="GO" id="GO:0006914">
    <property type="term" value="P:autophagy"/>
    <property type="evidence" value="ECO:0007669"/>
    <property type="project" value="TreeGrafter"/>
</dbReference>
<dbReference type="CDD" id="cd01115">
    <property type="entry name" value="SLC13_permease"/>
    <property type="match status" value="1"/>
</dbReference>
<comment type="caution">
    <text evidence="13">The sequence shown here is derived from an EMBL/GenBank/DDBJ whole genome shotgun (WGS) entry which is preliminary data.</text>
</comment>
<dbReference type="Pfam" id="PF03105">
    <property type="entry name" value="SPX"/>
    <property type="match status" value="2"/>
</dbReference>
<accession>A0A2U3DWP4</accession>